<evidence type="ECO:0000256" key="4">
    <source>
        <dbReference type="ARBA" id="ARBA00023163"/>
    </source>
</evidence>
<keyword evidence="4" id="KW-0804">Transcription</keyword>
<dbReference type="InterPro" id="IPR028082">
    <property type="entry name" value="Peripla_BP_I"/>
</dbReference>
<keyword evidence="3" id="KW-0238">DNA-binding</keyword>
<name>A0A212JUA3_9FIRM</name>
<reference evidence="6" key="1">
    <citation type="submission" date="2016-04" db="EMBL/GenBank/DDBJ databases">
        <authorList>
            <person name="Evans L.H."/>
            <person name="Alamgir A."/>
            <person name="Owens N."/>
            <person name="Weber N.D."/>
            <person name="Virtaneva K."/>
            <person name="Barbian K."/>
            <person name="Babar A."/>
            <person name="Rosenke K."/>
        </authorList>
    </citation>
    <scope>NUCLEOTIDE SEQUENCE</scope>
    <source>
        <strain evidence="6">86</strain>
    </source>
</reference>
<dbReference type="PANTHER" id="PTHR30146">
    <property type="entry name" value="LACI-RELATED TRANSCRIPTIONAL REPRESSOR"/>
    <property type="match status" value="1"/>
</dbReference>
<dbReference type="CDD" id="cd06267">
    <property type="entry name" value="PBP1_LacI_sugar_binding-like"/>
    <property type="match status" value="1"/>
</dbReference>
<dbReference type="Pfam" id="PF13377">
    <property type="entry name" value="Peripla_BP_3"/>
    <property type="match status" value="1"/>
</dbReference>
<protein>
    <recommendedName>
        <fullName evidence="5">Transcriptional regulator LacI/GalR-like sensor domain-containing protein</fullName>
    </recommendedName>
</protein>
<organism evidence="6">
    <name type="scientific">uncultured Eubacteriales bacterium</name>
    <dbReference type="NCBI Taxonomy" id="172733"/>
    <lineage>
        <taxon>Bacteria</taxon>
        <taxon>Bacillati</taxon>
        <taxon>Bacillota</taxon>
        <taxon>Clostridia</taxon>
        <taxon>Eubacteriales</taxon>
        <taxon>environmental samples</taxon>
    </lineage>
</organism>
<dbReference type="SUPFAM" id="SSF53822">
    <property type="entry name" value="Periplasmic binding protein-like I"/>
    <property type="match status" value="1"/>
</dbReference>
<keyword evidence="2" id="KW-0805">Transcription regulation</keyword>
<evidence type="ECO:0000256" key="3">
    <source>
        <dbReference type="ARBA" id="ARBA00023125"/>
    </source>
</evidence>
<feature type="domain" description="Transcriptional regulator LacI/GalR-like sensor" evidence="5">
    <location>
        <begin position="74"/>
        <end position="234"/>
    </location>
</feature>
<evidence type="ECO:0000256" key="2">
    <source>
        <dbReference type="ARBA" id="ARBA00023015"/>
    </source>
</evidence>
<gene>
    <name evidence="6" type="ORF">KL86CLO1_11726</name>
</gene>
<dbReference type="InterPro" id="IPR046335">
    <property type="entry name" value="LacI/GalR-like_sensor"/>
</dbReference>
<dbReference type="AlphaFoldDB" id="A0A212JUA3"/>
<dbReference type="GO" id="GO:0000976">
    <property type="term" value="F:transcription cis-regulatory region binding"/>
    <property type="evidence" value="ECO:0007669"/>
    <property type="project" value="TreeGrafter"/>
</dbReference>
<dbReference type="PANTHER" id="PTHR30146:SF148">
    <property type="entry name" value="HTH-TYPE TRANSCRIPTIONAL REPRESSOR PURR-RELATED"/>
    <property type="match status" value="1"/>
</dbReference>
<keyword evidence="1" id="KW-0678">Repressor</keyword>
<evidence type="ECO:0000313" key="6">
    <source>
        <dbReference type="EMBL" id="SBW03016.1"/>
    </source>
</evidence>
<dbReference type="EMBL" id="FLUN01000001">
    <property type="protein sequence ID" value="SBW03016.1"/>
    <property type="molecule type" value="Genomic_DNA"/>
</dbReference>
<accession>A0A212JUA3</accession>
<dbReference type="GO" id="GO:0003700">
    <property type="term" value="F:DNA-binding transcription factor activity"/>
    <property type="evidence" value="ECO:0007669"/>
    <property type="project" value="TreeGrafter"/>
</dbReference>
<sequence length="234" mass="25653">MVNNETLAAHAKQLSAIGVCGLIACCFNDEHLDEKTRNVLDKSNVPVVFIERTADCYGFNRILVDNMLGTYMAAKHLLDRGHKHLLYVTKKRPTEVERSRTGGFLKAMGEVPEGSVQYQVMTCPGVISPAAAFTAVKEAYEQDPEISGIMCWNDVYASGALSYTNQHGLNVPTDVEIIGSDDVMAGELSPPLSSVRMPLEEIALSAIEIIDKYQEPSDIPVARTVSLEPQLILR</sequence>
<evidence type="ECO:0000256" key="1">
    <source>
        <dbReference type="ARBA" id="ARBA00022491"/>
    </source>
</evidence>
<evidence type="ECO:0000259" key="5">
    <source>
        <dbReference type="Pfam" id="PF13377"/>
    </source>
</evidence>
<dbReference type="Gene3D" id="3.40.50.2300">
    <property type="match status" value="2"/>
</dbReference>
<proteinExistence type="predicted"/>